<accession>A0A9P4QLS5</accession>
<evidence type="ECO:0008006" key="5">
    <source>
        <dbReference type="Google" id="ProtNLM"/>
    </source>
</evidence>
<gene>
    <name evidence="3" type="ORF">EJ04DRAFT_151587</name>
</gene>
<dbReference type="AlphaFoldDB" id="A0A9P4QLS5"/>
<feature type="signal peptide" evidence="2">
    <location>
        <begin position="1"/>
        <end position="20"/>
    </location>
</feature>
<evidence type="ECO:0000313" key="3">
    <source>
        <dbReference type="EMBL" id="KAF2727087.1"/>
    </source>
</evidence>
<dbReference type="OrthoDB" id="4356380at2759"/>
<reference evidence="3" key="1">
    <citation type="journal article" date="2020" name="Stud. Mycol.">
        <title>101 Dothideomycetes genomes: a test case for predicting lifestyles and emergence of pathogens.</title>
        <authorList>
            <person name="Haridas S."/>
            <person name="Albert R."/>
            <person name="Binder M."/>
            <person name="Bloem J."/>
            <person name="Labutti K."/>
            <person name="Salamov A."/>
            <person name="Andreopoulos B."/>
            <person name="Baker S."/>
            <person name="Barry K."/>
            <person name="Bills G."/>
            <person name="Bluhm B."/>
            <person name="Cannon C."/>
            <person name="Castanera R."/>
            <person name="Culley D."/>
            <person name="Daum C."/>
            <person name="Ezra D."/>
            <person name="Gonzalez J."/>
            <person name="Henrissat B."/>
            <person name="Kuo A."/>
            <person name="Liang C."/>
            <person name="Lipzen A."/>
            <person name="Lutzoni F."/>
            <person name="Magnuson J."/>
            <person name="Mondo S."/>
            <person name="Nolan M."/>
            <person name="Ohm R."/>
            <person name="Pangilinan J."/>
            <person name="Park H.-J."/>
            <person name="Ramirez L."/>
            <person name="Alfaro M."/>
            <person name="Sun H."/>
            <person name="Tritt A."/>
            <person name="Yoshinaga Y."/>
            <person name="Zwiers L.-H."/>
            <person name="Turgeon B."/>
            <person name="Goodwin S."/>
            <person name="Spatafora J."/>
            <person name="Crous P."/>
            <person name="Grigoriev I."/>
        </authorList>
    </citation>
    <scope>NUCLEOTIDE SEQUENCE</scope>
    <source>
        <strain evidence="3">CBS 125425</strain>
    </source>
</reference>
<organism evidence="3 4">
    <name type="scientific">Polyplosphaeria fusca</name>
    <dbReference type="NCBI Taxonomy" id="682080"/>
    <lineage>
        <taxon>Eukaryota</taxon>
        <taxon>Fungi</taxon>
        <taxon>Dikarya</taxon>
        <taxon>Ascomycota</taxon>
        <taxon>Pezizomycotina</taxon>
        <taxon>Dothideomycetes</taxon>
        <taxon>Pleosporomycetidae</taxon>
        <taxon>Pleosporales</taxon>
        <taxon>Tetraplosphaeriaceae</taxon>
        <taxon>Polyplosphaeria</taxon>
    </lineage>
</organism>
<keyword evidence="4" id="KW-1185">Reference proteome</keyword>
<feature type="chain" id="PRO_5040293920" description="Hydrophobin" evidence="2">
    <location>
        <begin position="21"/>
        <end position="130"/>
    </location>
</feature>
<feature type="compositionally biased region" description="Low complexity" evidence="1">
    <location>
        <begin position="26"/>
        <end position="71"/>
    </location>
</feature>
<comment type="caution">
    <text evidence="3">The sequence shown here is derived from an EMBL/GenBank/DDBJ whole genome shotgun (WGS) entry which is preliminary data.</text>
</comment>
<evidence type="ECO:0000256" key="2">
    <source>
        <dbReference type="SAM" id="SignalP"/>
    </source>
</evidence>
<feature type="region of interest" description="Disordered" evidence="1">
    <location>
        <begin position="26"/>
        <end position="79"/>
    </location>
</feature>
<dbReference type="Proteomes" id="UP000799444">
    <property type="component" value="Unassembled WGS sequence"/>
</dbReference>
<evidence type="ECO:0000256" key="1">
    <source>
        <dbReference type="SAM" id="MobiDB-lite"/>
    </source>
</evidence>
<dbReference type="EMBL" id="ML996356">
    <property type="protein sequence ID" value="KAF2727087.1"/>
    <property type="molecule type" value="Genomic_DNA"/>
</dbReference>
<sequence>MHFSTIVLPFALAATAFCAAIPTYEPPTTGNPSNGNPSIGSPSNGNPSNGNPSNGNPSNGNPSNGSPSNGNPSGGRCNGSQQAVCCDGVLGLVNVACAVGSTCSGGNAYCCDTNQAVSSNKGGKISKRVN</sequence>
<name>A0A9P4QLS5_9PLEO</name>
<proteinExistence type="predicted"/>
<keyword evidence="2" id="KW-0732">Signal</keyword>
<protein>
    <recommendedName>
        <fullName evidence="5">Hydrophobin</fullName>
    </recommendedName>
</protein>
<evidence type="ECO:0000313" key="4">
    <source>
        <dbReference type="Proteomes" id="UP000799444"/>
    </source>
</evidence>